<dbReference type="AlphaFoldDB" id="A0A4Q9BEA2"/>
<dbReference type="OrthoDB" id="9802121at2"/>
<reference evidence="7 8" key="1">
    <citation type="submission" date="2019-02" db="EMBL/GenBank/DDBJ databases">
        <title>Genome of a new Bacteroidetes strain.</title>
        <authorList>
            <person name="Pitt A."/>
        </authorList>
    </citation>
    <scope>NUCLEOTIDE SEQUENCE [LARGE SCALE GENOMIC DNA]</scope>
    <source>
        <strain evidence="7 8">103A-SOEBACH</strain>
    </source>
</reference>
<organism evidence="7 8">
    <name type="scientific">Aquirufa antheringensis</name>
    <dbReference type="NCBI Taxonomy" id="2516559"/>
    <lineage>
        <taxon>Bacteria</taxon>
        <taxon>Pseudomonadati</taxon>
        <taxon>Bacteroidota</taxon>
        <taxon>Cytophagia</taxon>
        <taxon>Cytophagales</taxon>
        <taxon>Flectobacillaceae</taxon>
        <taxon>Aquirufa</taxon>
    </lineage>
</organism>
<dbReference type="Pfam" id="PF04241">
    <property type="entry name" value="DUF423"/>
    <property type="match status" value="1"/>
</dbReference>
<feature type="transmembrane region" description="Helical" evidence="6">
    <location>
        <begin position="72"/>
        <end position="90"/>
    </location>
</feature>
<dbReference type="GO" id="GO:0005886">
    <property type="term" value="C:plasma membrane"/>
    <property type="evidence" value="ECO:0007669"/>
    <property type="project" value="TreeGrafter"/>
</dbReference>
<feature type="transmembrane region" description="Helical" evidence="6">
    <location>
        <begin position="96"/>
        <end position="121"/>
    </location>
</feature>
<proteinExistence type="inferred from homology"/>
<comment type="similarity">
    <text evidence="2">Belongs to the UPF0382 family.</text>
</comment>
<keyword evidence="4 6" id="KW-1133">Transmembrane helix</keyword>
<dbReference type="EMBL" id="SEWY01000002">
    <property type="protein sequence ID" value="TBH74334.1"/>
    <property type="molecule type" value="Genomic_DNA"/>
</dbReference>
<keyword evidence="3 6" id="KW-0812">Transmembrane</keyword>
<sequence>MKKFSLFFGSLIAGLSVAIGAFGAHAWKDYLREINRLETFETAARYQMYGGITLLILGVWQMNFSNKHLKTAAYFHFAGCIIFPGSLYLICLTNLGIFGAVAPIGGLCFLMGYGLMMWSIFKK</sequence>
<feature type="transmembrane region" description="Helical" evidence="6">
    <location>
        <begin position="44"/>
        <end position="60"/>
    </location>
</feature>
<evidence type="ECO:0000313" key="8">
    <source>
        <dbReference type="Proteomes" id="UP000293583"/>
    </source>
</evidence>
<evidence type="ECO:0000256" key="6">
    <source>
        <dbReference type="SAM" id="Phobius"/>
    </source>
</evidence>
<dbReference type="PANTHER" id="PTHR43461">
    <property type="entry name" value="TRANSMEMBRANE PROTEIN 256"/>
    <property type="match status" value="1"/>
</dbReference>
<dbReference type="RefSeq" id="WP_130922822.1">
    <property type="nucleotide sequence ID" value="NZ_CP049835.1"/>
</dbReference>
<dbReference type="InterPro" id="IPR006696">
    <property type="entry name" value="DUF423"/>
</dbReference>
<dbReference type="Proteomes" id="UP000293583">
    <property type="component" value="Unassembled WGS sequence"/>
</dbReference>
<protein>
    <submittedName>
        <fullName evidence="7">DUF423 domain-containing protein</fullName>
    </submittedName>
</protein>
<comment type="caution">
    <text evidence="7">The sequence shown here is derived from an EMBL/GenBank/DDBJ whole genome shotgun (WGS) entry which is preliminary data.</text>
</comment>
<evidence type="ECO:0000256" key="2">
    <source>
        <dbReference type="ARBA" id="ARBA00009694"/>
    </source>
</evidence>
<accession>A0A4Q9BEA2</accession>
<keyword evidence="5 6" id="KW-0472">Membrane</keyword>
<name>A0A4Q9BEA2_9BACT</name>
<dbReference type="PANTHER" id="PTHR43461:SF1">
    <property type="entry name" value="TRANSMEMBRANE PROTEIN 256"/>
    <property type="match status" value="1"/>
</dbReference>
<evidence type="ECO:0000256" key="1">
    <source>
        <dbReference type="ARBA" id="ARBA00004141"/>
    </source>
</evidence>
<gene>
    <name evidence="7" type="ORF">EWU20_04130</name>
</gene>
<evidence type="ECO:0000313" key="7">
    <source>
        <dbReference type="EMBL" id="TBH74334.1"/>
    </source>
</evidence>
<evidence type="ECO:0000256" key="5">
    <source>
        <dbReference type="ARBA" id="ARBA00023136"/>
    </source>
</evidence>
<evidence type="ECO:0000256" key="3">
    <source>
        <dbReference type="ARBA" id="ARBA00022692"/>
    </source>
</evidence>
<comment type="subcellular location">
    <subcellularLocation>
        <location evidence="1">Membrane</location>
        <topology evidence="1">Multi-pass membrane protein</topology>
    </subcellularLocation>
</comment>
<evidence type="ECO:0000256" key="4">
    <source>
        <dbReference type="ARBA" id="ARBA00022989"/>
    </source>
</evidence>
<keyword evidence="8" id="KW-1185">Reference proteome</keyword>